<dbReference type="Proteomes" id="UP001348641">
    <property type="component" value="Unassembled WGS sequence"/>
</dbReference>
<protein>
    <submittedName>
        <fullName evidence="1">Uncharacterized protein</fullName>
    </submittedName>
</protein>
<proteinExistence type="predicted"/>
<dbReference type="RefSeq" id="WP_330156965.1">
    <property type="nucleotide sequence ID" value="NZ_BAAAJA010000005.1"/>
</dbReference>
<comment type="caution">
    <text evidence="1">The sequence shown here is derived from an EMBL/GenBank/DDBJ whole genome shotgun (WGS) entry which is preliminary data.</text>
</comment>
<reference evidence="1 2" key="1">
    <citation type="submission" date="2023-07" db="EMBL/GenBank/DDBJ databases">
        <authorList>
            <person name="Girao M."/>
            <person name="Carvalho M.F."/>
        </authorList>
    </citation>
    <scope>NUCLEOTIDE SEQUENCE [LARGE SCALE GENOMIC DNA]</scope>
    <source>
        <strain evidence="1 2">66/93</strain>
    </source>
</reference>
<sequence length="249" mass="27944">MNPSDFADAVADQWHELYGTSRLEVPMSVLATLVLRQHLVIPAEENTDTAGFMSGQQRTWEAAAQWWPYLHHRWECFTDWPTWPDHHRTTQAATVFALRLRTLGVIDHLRTLTHGQDFLGAVLHRLNAPVANTAPNPMRAGALCPAYLQQDMPVQTITLDQVGTGHRILGVVTMLRTRGIDPARVTWHLREIGELAAAVLCVNLATWRVADPGRANVLVSTSEDDDWIQAERELRAETLRALLDPPFGL</sequence>
<accession>A0ABU7KK83</accession>
<evidence type="ECO:0000313" key="2">
    <source>
        <dbReference type="Proteomes" id="UP001348641"/>
    </source>
</evidence>
<name>A0ABU7KK83_9ACTN</name>
<organism evidence="1 2">
    <name type="scientific">Nocardiopsis tropica</name>
    <dbReference type="NCBI Taxonomy" id="109330"/>
    <lineage>
        <taxon>Bacteria</taxon>
        <taxon>Bacillati</taxon>
        <taxon>Actinomycetota</taxon>
        <taxon>Actinomycetes</taxon>
        <taxon>Streptosporangiales</taxon>
        <taxon>Nocardiopsidaceae</taxon>
        <taxon>Nocardiopsis</taxon>
    </lineage>
</organism>
<gene>
    <name evidence="1" type="ORF">Q8A49_04265</name>
</gene>
<evidence type="ECO:0000313" key="1">
    <source>
        <dbReference type="EMBL" id="MEE2049704.1"/>
    </source>
</evidence>
<dbReference type="EMBL" id="JAUUCC010000006">
    <property type="protein sequence ID" value="MEE2049704.1"/>
    <property type="molecule type" value="Genomic_DNA"/>
</dbReference>